<dbReference type="Pfam" id="PF17862">
    <property type="entry name" value="AAA_lid_3"/>
    <property type="match status" value="2"/>
</dbReference>
<keyword evidence="3" id="KW-0547">Nucleotide-binding</keyword>
<keyword evidence="4" id="KW-0067">ATP-binding</keyword>
<keyword evidence="2" id="KW-0677">Repeat</keyword>
<dbReference type="Pfam" id="PF00004">
    <property type="entry name" value="AAA"/>
    <property type="match status" value="2"/>
</dbReference>
<comment type="subcellular location">
    <subcellularLocation>
        <location evidence="1">Membrane</location>
        <topology evidence="1">Peripheral membrane protein</topology>
    </subcellularLocation>
</comment>
<dbReference type="GO" id="GO:0016887">
    <property type="term" value="F:ATP hydrolysis activity"/>
    <property type="evidence" value="ECO:0007669"/>
    <property type="project" value="InterPro"/>
</dbReference>
<dbReference type="EMBL" id="SELW01000612">
    <property type="protein sequence ID" value="TID18152.1"/>
    <property type="molecule type" value="Genomic_DNA"/>
</dbReference>
<dbReference type="GO" id="GO:0016020">
    <property type="term" value="C:membrane"/>
    <property type="evidence" value="ECO:0007669"/>
    <property type="project" value="UniProtKB-SubCell"/>
</dbReference>
<protein>
    <recommendedName>
        <fullName evidence="6">AAA+ ATPase domain-containing protein</fullName>
    </recommendedName>
</protein>
<dbReference type="InterPro" id="IPR003960">
    <property type="entry name" value="ATPase_AAA_CS"/>
</dbReference>
<evidence type="ECO:0000256" key="2">
    <source>
        <dbReference type="ARBA" id="ARBA00022737"/>
    </source>
</evidence>
<dbReference type="InterPro" id="IPR003593">
    <property type="entry name" value="AAA+_ATPase"/>
</dbReference>
<evidence type="ECO:0000256" key="4">
    <source>
        <dbReference type="ARBA" id="ARBA00022840"/>
    </source>
</evidence>
<dbReference type="PROSITE" id="PS00674">
    <property type="entry name" value="AAA"/>
    <property type="match status" value="1"/>
</dbReference>
<dbReference type="InterPro" id="IPR041569">
    <property type="entry name" value="AAA_lid_3"/>
</dbReference>
<feature type="domain" description="AAA+ ATPase" evidence="6">
    <location>
        <begin position="495"/>
        <end position="631"/>
    </location>
</feature>
<dbReference type="Proteomes" id="UP000307173">
    <property type="component" value="Unassembled WGS sequence"/>
</dbReference>
<gene>
    <name evidence="7" type="ORF">CANINC_003893</name>
</gene>
<proteinExistence type="predicted"/>
<dbReference type="InterPro" id="IPR050168">
    <property type="entry name" value="AAA_ATPase_domain"/>
</dbReference>
<dbReference type="OrthoDB" id="27435at2759"/>
<dbReference type="Gene3D" id="1.10.8.60">
    <property type="match status" value="2"/>
</dbReference>
<dbReference type="CDD" id="cd19511">
    <property type="entry name" value="RecA-like_CDC48_r2-like"/>
    <property type="match status" value="1"/>
</dbReference>
<dbReference type="STRING" id="52247.A0A4T0WYJ6"/>
<evidence type="ECO:0000259" key="6">
    <source>
        <dbReference type="SMART" id="SM00382"/>
    </source>
</evidence>
<dbReference type="GO" id="GO:0005524">
    <property type="term" value="F:ATP binding"/>
    <property type="evidence" value="ECO:0007669"/>
    <property type="project" value="UniProtKB-KW"/>
</dbReference>
<evidence type="ECO:0000256" key="3">
    <source>
        <dbReference type="ARBA" id="ARBA00022741"/>
    </source>
</evidence>
<comment type="caution">
    <text evidence="7">The sequence shown here is derived from an EMBL/GenBank/DDBJ whole genome shotgun (WGS) entry which is preliminary data.</text>
</comment>
<sequence length="716" mass="79059">MPPKTTKKKDQHDDSKVEKVKSGKPKVKKQLIVRPLITSDYKKYATAIMSQTTLEDNEINKGGFVSISIGLNELVLIADSGDVDDDVILIHPAYLRLHNTLLGERCTVEPFKSQLEYATTVDIVSTVDVPFEDLVDIGIVYDNLYFDNWKINTGVVEKLESLSLESRKQKGWIIHPKNTKLEVKKVAELKQPPLRHSFFEIGGCDKEIKLIRQAVRTALENGSIFEQFGLQPPHGLIVHGASGVGKTMVLQALSYELKNVHVLKIDGSDVVSKYLGDSEEKVRSIFKEATRFQPSIVLIDGLEKVAPGSNGGDEAGEVEKRVANVLSRMLEDLSGKVVVVAATNEINAVDLTLRRPGRLDIEIELGVPDQKGRYEILCKMLSKMVPNVCNIEDVEEIASKTHGYVGSDLLLLVRECVLNAVERFRQGSELAIYDDDFKSAMREVRPSALKEVVLEMPTVHWSDIGGQHELRRKLYEMVELPLKEGERFAKLGISAPKGLLLYGPPGCSKTLTAKALATESGLNFLAIKGPELFNKYVGESERKLRAVFAKARQSAPAVVFIDEIDAIALDREGEGNGVGAQVLNTLLNELDGVEELRGVIVVGATNRPWALDSALIRPGRLDRHVYVGLPDNEARKEIFTKATSKFGLECGLDELVKETEGLSGAECVLVAQEAGLSAISRGSDVVIWDDFTRVLSNFVRGVSPEIVEQFIEWGNR</sequence>
<dbReference type="PANTHER" id="PTHR23077">
    <property type="entry name" value="AAA-FAMILY ATPASE"/>
    <property type="match status" value="1"/>
</dbReference>
<dbReference type="GO" id="GO:0005737">
    <property type="term" value="C:cytoplasm"/>
    <property type="evidence" value="ECO:0007669"/>
    <property type="project" value="TreeGrafter"/>
</dbReference>
<evidence type="ECO:0000313" key="8">
    <source>
        <dbReference type="Proteomes" id="UP000307173"/>
    </source>
</evidence>
<dbReference type="AlphaFoldDB" id="A0A4T0WYJ6"/>
<feature type="domain" description="AAA+ ATPase" evidence="6">
    <location>
        <begin position="232"/>
        <end position="369"/>
    </location>
</feature>
<organism evidence="7 8">
    <name type="scientific">Pichia inconspicua</name>
    <dbReference type="NCBI Taxonomy" id="52247"/>
    <lineage>
        <taxon>Eukaryota</taxon>
        <taxon>Fungi</taxon>
        <taxon>Dikarya</taxon>
        <taxon>Ascomycota</taxon>
        <taxon>Saccharomycotina</taxon>
        <taxon>Pichiomycetes</taxon>
        <taxon>Pichiales</taxon>
        <taxon>Pichiaceae</taxon>
        <taxon>Pichia</taxon>
    </lineage>
</organism>
<dbReference type="SUPFAM" id="SSF52540">
    <property type="entry name" value="P-loop containing nucleoside triphosphate hydrolases"/>
    <property type="match status" value="2"/>
</dbReference>
<accession>A0A4T0WYJ6</accession>
<reference evidence="7 8" key="1">
    <citation type="journal article" date="2019" name="Front. Genet.">
        <title>Whole-Genome Sequencing of the Opportunistic Yeast Pathogen Candida inconspicua Uncovers Its Hybrid Origin.</title>
        <authorList>
            <person name="Mixao V."/>
            <person name="Hansen A.P."/>
            <person name="Saus E."/>
            <person name="Boekhout T."/>
            <person name="Lass-Florl C."/>
            <person name="Gabaldon T."/>
        </authorList>
    </citation>
    <scope>NUCLEOTIDE SEQUENCE [LARGE SCALE GENOMIC DNA]</scope>
    <source>
        <strain evidence="7 8">CBS 180</strain>
    </source>
</reference>
<keyword evidence="8" id="KW-1185">Reference proteome</keyword>
<evidence type="ECO:0000256" key="5">
    <source>
        <dbReference type="SAM" id="MobiDB-lite"/>
    </source>
</evidence>
<feature type="region of interest" description="Disordered" evidence="5">
    <location>
        <begin position="1"/>
        <end position="23"/>
    </location>
</feature>
<dbReference type="InterPro" id="IPR027417">
    <property type="entry name" value="P-loop_NTPase"/>
</dbReference>
<dbReference type="PANTHER" id="PTHR23077:SF27">
    <property type="entry name" value="ATPASE FAMILY GENE 2 PROTEIN HOMOLOG A"/>
    <property type="match status" value="1"/>
</dbReference>
<evidence type="ECO:0000256" key="1">
    <source>
        <dbReference type="ARBA" id="ARBA00004170"/>
    </source>
</evidence>
<name>A0A4T0WYJ6_9ASCO</name>
<dbReference type="FunFam" id="3.40.50.300:FF:000018">
    <property type="entry name" value="Cell division control 48"/>
    <property type="match status" value="1"/>
</dbReference>
<evidence type="ECO:0000313" key="7">
    <source>
        <dbReference type="EMBL" id="TID18152.1"/>
    </source>
</evidence>
<dbReference type="Gene3D" id="3.40.50.300">
    <property type="entry name" value="P-loop containing nucleotide triphosphate hydrolases"/>
    <property type="match status" value="2"/>
</dbReference>
<dbReference type="SMART" id="SM00382">
    <property type="entry name" value="AAA"/>
    <property type="match status" value="2"/>
</dbReference>
<feature type="compositionally biased region" description="Basic and acidic residues" evidence="5">
    <location>
        <begin position="8"/>
        <end position="21"/>
    </location>
</feature>
<dbReference type="InterPro" id="IPR003959">
    <property type="entry name" value="ATPase_AAA_core"/>
</dbReference>